<keyword evidence="3" id="KW-1185">Reference proteome</keyword>
<dbReference type="InterPro" id="IPR046796">
    <property type="entry name" value="Transposase_32_dom"/>
</dbReference>
<sequence>MWWVLSRVGRVKLSGTLVAENRCKNLVKMMCKGMAGNGLNVKRKLIREFYANWLTETKYKTVPVRGKDVKFSARILNEFLGTMNYDANEFSSLKDKPLYRDIRHTLCGVESTATWERSCPSVVEIVCSLLLPAKHLTKVTRDMVALVYMLMKGMPINVGAILRQNMMKFRRLRVLKKKQWTMIVAYHPDLTGKIVDVTRTKALDTSLGPILSSQERQARDDSIMARMFGMAELSGPAFLELLDDDEATADEVMDEEDDVDAVNDEVG</sequence>
<name>A0A9J5WCN4_SOLCO</name>
<dbReference type="AlphaFoldDB" id="A0A9J5WCN4"/>
<dbReference type="Pfam" id="PF20167">
    <property type="entry name" value="Transposase_32"/>
    <property type="match status" value="1"/>
</dbReference>
<gene>
    <name evidence="2" type="ORF">H5410_062550</name>
</gene>
<comment type="caution">
    <text evidence="2">The sequence shown here is derived from an EMBL/GenBank/DDBJ whole genome shotgun (WGS) entry which is preliminary data.</text>
</comment>
<evidence type="ECO:0000259" key="1">
    <source>
        <dbReference type="Pfam" id="PF20167"/>
    </source>
</evidence>
<proteinExistence type="predicted"/>
<protein>
    <recommendedName>
        <fullName evidence="1">Putative plant transposon protein domain-containing protein</fullName>
    </recommendedName>
</protein>
<evidence type="ECO:0000313" key="3">
    <source>
        <dbReference type="Proteomes" id="UP000824120"/>
    </source>
</evidence>
<evidence type="ECO:0000313" key="2">
    <source>
        <dbReference type="EMBL" id="KAG5572784.1"/>
    </source>
</evidence>
<dbReference type="Proteomes" id="UP000824120">
    <property type="component" value="Chromosome 12"/>
</dbReference>
<dbReference type="EMBL" id="JACXVP010000012">
    <property type="protein sequence ID" value="KAG5572784.1"/>
    <property type="molecule type" value="Genomic_DNA"/>
</dbReference>
<accession>A0A9J5WCN4</accession>
<reference evidence="2 3" key="1">
    <citation type="submission" date="2020-09" db="EMBL/GenBank/DDBJ databases">
        <title>De no assembly of potato wild relative species, Solanum commersonii.</title>
        <authorList>
            <person name="Cho K."/>
        </authorList>
    </citation>
    <scope>NUCLEOTIDE SEQUENCE [LARGE SCALE GENOMIC DNA]</scope>
    <source>
        <strain evidence="2">LZ3.2</strain>
        <tissue evidence="2">Leaf</tissue>
    </source>
</reference>
<organism evidence="2 3">
    <name type="scientific">Solanum commersonii</name>
    <name type="common">Commerson's wild potato</name>
    <name type="synonym">Commerson's nightshade</name>
    <dbReference type="NCBI Taxonomy" id="4109"/>
    <lineage>
        <taxon>Eukaryota</taxon>
        <taxon>Viridiplantae</taxon>
        <taxon>Streptophyta</taxon>
        <taxon>Embryophyta</taxon>
        <taxon>Tracheophyta</taxon>
        <taxon>Spermatophyta</taxon>
        <taxon>Magnoliopsida</taxon>
        <taxon>eudicotyledons</taxon>
        <taxon>Gunneridae</taxon>
        <taxon>Pentapetalae</taxon>
        <taxon>asterids</taxon>
        <taxon>lamiids</taxon>
        <taxon>Solanales</taxon>
        <taxon>Solanaceae</taxon>
        <taxon>Solanoideae</taxon>
        <taxon>Solaneae</taxon>
        <taxon>Solanum</taxon>
    </lineage>
</organism>
<feature type="domain" description="Putative plant transposon protein" evidence="1">
    <location>
        <begin position="42"/>
        <end position="171"/>
    </location>
</feature>